<dbReference type="Gene3D" id="2.30.30.40">
    <property type="entry name" value="SH3 Domains"/>
    <property type="match status" value="1"/>
</dbReference>
<evidence type="ECO:0000256" key="3">
    <source>
        <dbReference type="ARBA" id="ARBA00022801"/>
    </source>
</evidence>
<evidence type="ECO:0000256" key="6">
    <source>
        <dbReference type="SAM" id="MobiDB-lite"/>
    </source>
</evidence>
<dbReference type="GO" id="GO:0005737">
    <property type="term" value="C:cytoplasm"/>
    <property type="evidence" value="ECO:0007669"/>
    <property type="project" value="TreeGrafter"/>
</dbReference>
<accession>A0A8J2WVM0</accession>
<dbReference type="InterPro" id="IPR001452">
    <property type="entry name" value="SH3_domain"/>
</dbReference>
<feature type="region of interest" description="Disordered" evidence="6">
    <location>
        <begin position="1"/>
        <end position="24"/>
    </location>
</feature>
<protein>
    <recommendedName>
        <fullName evidence="7">SH3 domain-containing protein</fullName>
    </recommendedName>
</protein>
<dbReference type="InterPro" id="IPR052103">
    <property type="entry name" value="Dual_spec_Phospatases"/>
</dbReference>
<keyword evidence="9" id="KW-1185">Reference proteome</keyword>
<dbReference type="Pfam" id="PF00782">
    <property type="entry name" value="DSPc"/>
    <property type="match status" value="1"/>
</dbReference>
<keyword evidence="2 5" id="KW-0728">SH3 domain</keyword>
<feature type="region of interest" description="Disordered" evidence="6">
    <location>
        <begin position="651"/>
        <end position="677"/>
    </location>
</feature>
<dbReference type="PROSITE" id="PS50002">
    <property type="entry name" value="SH3"/>
    <property type="match status" value="1"/>
</dbReference>
<dbReference type="CDD" id="cd14498">
    <property type="entry name" value="DSP"/>
    <property type="match status" value="1"/>
</dbReference>
<evidence type="ECO:0000256" key="2">
    <source>
        <dbReference type="ARBA" id="ARBA00022443"/>
    </source>
</evidence>
<reference evidence="8" key="1">
    <citation type="submission" date="2021-11" db="EMBL/GenBank/DDBJ databases">
        <authorList>
            <consortium name="Genoscope - CEA"/>
            <person name="William W."/>
        </authorList>
    </citation>
    <scope>NUCLEOTIDE SEQUENCE</scope>
</reference>
<keyword evidence="4" id="KW-0904">Protein phosphatase</keyword>
<dbReference type="InterPro" id="IPR000340">
    <property type="entry name" value="Dual-sp_phosphatase_cat-dom"/>
</dbReference>
<name>A0A8J2WVM0_9STRA</name>
<dbReference type="InterPro" id="IPR036028">
    <property type="entry name" value="SH3-like_dom_sf"/>
</dbReference>
<evidence type="ECO:0000256" key="5">
    <source>
        <dbReference type="PROSITE-ProRule" id="PRU00192"/>
    </source>
</evidence>
<feature type="domain" description="SH3" evidence="7">
    <location>
        <begin position="726"/>
        <end position="788"/>
    </location>
</feature>
<dbReference type="OrthoDB" id="10252009at2759"/>
<feature type="compositionally biased region" description="Basic and acidic residues" evidence="6">
    <location>
        <begin position="10"/>
        <end position="20"/>
    </location>
</feature>
<feature type="region of interest" description="Disordered" evidence="6">
    <location>
        <begin position="565"/>
        <end position="632"/>
    </location>
</feature>
<evidence type="ECO:0000256" key="1">
    <source>
        <dbReference type="ARBA" id="ARBA00008601"/>
    </source>
</evidence>
<dbReference type="SMART" id="SM00195">
    <property type="entry name" value="DSPc"/>
    <property type="match status" value="1"/>
</dbReference>
<dbReference type="PANTHER" id="PTHR45961:SF6">
    <property type="entry name" value="IP21249P"/>
    <property type="match status" value="1"/>
</dbReference>
<dbReference type="SMART" id="SM00326">
    <property type="entry name" value="SH3"/>
    <property type="match status" value="1"/>
</dbReference>
<dbReference type="AlphaFoldDB" id="A0A8J2WVM0"/>
<dbReference type="SUPFAM" id="SSF50044">
    <property type="entry name" value="SH3-domain"/>
    <property type="match status" value="1"/>
</dbReference>
<keyword evidence="3" id="KW-0378">Hydrolase</keyword>
<evidence type="ECO:0000313" key="8">
    <source>
        <dbReference type="EMBL" id="CAH0370177.1"/>
    </source>
</evidence>
<comment type="caution">
    <text evidence="8">The sequence shown here is derived from an EMBL/GenBank/DDBJ whole genome shotgun (WGS) entry which is preliminary data.</text>
</comment>
<organism evidence="8 9">
    <name type="scientific">Pelagomonas calceolata</name>
    <dbReference type="NCBI Taxonomy" id="35677"/>
    <lineage>
        <taxon>Eukaryota</taxon>
        <taxon>Sar</taxon>
        <taxon>Stramenopiles</taxon>
        <taxon>Ochrophyta</taxon>
        <taxon>Pelagophyceae</taxon>
        <taxon>Pelagomonadales</taxon>
        <taxon>Pelagomonadaceae</taxon>
        <taxon>Pelagomonas</taxon>
    </lineage>
</organism>
<gene>
    <name evidence="8" type="ORF">PECAL_3P00460</name>
</gene>
<dbReference type="InterPro" id="IPR020422">
    <property type="entry name" value="TYR_PHOSPHATASE_DUAL_dom"/>
</dbReference>
<evidence type="ECO:0000256" key="4">
    <source>
        <dbReference type="ARBA" id="ARBA00022912"/>
    </source>
</evidence>
<evidence type="ECO:0000313" key="9">
    <source>
        <dbReference type="Proteomes" id="UP000789595"/>
    </source>
</evidence>
<sequence>MGKKPPPETPEEKAARKQAEAARFGQGNQIESLVEAAGCSCKGLRLRDAIKSAILGEIPEFFEKDEERLMRPVRAQLPAWDPKDKTRRMLDDYSEIVSELRREEINQDRANTLRVAGHVQKLIKGPGPPSVRKVDLIKRHARGEGLTVPEYLSEKKREDSKKIVRKRFKLKELGRRITAEANDPRPSRDEVRIGAEAVILSRLGSRAKALAAKRLKKAKRKGLGAMVLSELVYCSHLVGFNDFQMDNPLKIVSADLYWAGDRTARDKAELIKAGITHIVNCSQNIPNRYPRQFVYCRVRVSGGSKARQNILYEEYCMAAAFIKDALELGGRVLVTCATGYDSSACALLAYLIKVREMPLAPAYKVLKVQEPLLELSRSNTLFITLFEIECYKATSIRKHKDLATPVFTLVRQYVPWEQPGGLGSYYAFGNVQMASMREFAFGRAPLVEPRNPAAPKKRLAIHKAVYHGVKAIYMKVRTGLKGYQEATTTAICTGPLERRERRRAAKRRITHYDATRDDPPRPWPRTPREATLGAQGALVRPPSAGDGKARPRSAAAVFPDMDVGWQGVPRLSRPPTLWTAPEQKAKPLVRPPSRPGSRRKKARPASAPAGRRRRRAKVQLLEPLPTVPQDAAASIEDRVDGLVAVQLPPLAESSESFPPTPQLSARPATAGGRSAEASMASDSLLSWQPGLFLQPSLEESLASLASEESANYWAKRRSSRDDKTEGELCAAIARRDHDAFEMGEMSLGEGDRVLVLREEMSREPGWVFATCGDDCGYVPRNYLVPEDMPALPYESESTATAISASAFYRM</sequence>
<dbReference type="SUPFAM" id="SSF52799">
    <property type="entry name" value="(Phosphotyrosine protein) phosphatases II"/>
    <property type="match status" value="1"/>
</dbReference>
<comment type="similarity">
    <text evidence="1">Belongs to the protein-tyrosine phosphatase family. Non-receptor class dual specificity subfamily.</text>
</comment>
<dbReference type="GO" id="GO:0004721">
    <property type="term" value="F:phosphoprotein phosphatase activity"/>
    <property type="evidence" value="ECO:0007669"/>
    <property type="project" value="UniProtKB-KW"/>
</dbReference>
<dbReference type="Proteomes" id="UP000789595">
    <property type="component" value="Unassembled WGS sequence"/>
</dbReference>
<dbReference type="EMBL" id="CAKKNE010000003">
    <property type="protein sequence ID" value="CAH0370177.1"/>
    <property type="molecule type" value="Genomic_DNA"/>
</dbReference>
<dbReference type="InterPro" id="IPR029021">
    <property type="entry name" value="Prot-tyrosine_phosphatase-like"/>
</dbReference>
<proteinExistence type="inferred from homology"/>
<feature type="region of interest" description="Disordered" evidence="6">
    <location>
        <begin position="507"/>
        <end position="530"/>
    </location>
</feature>
<evidence type="ECO:0000259" key="7">
    <source>
        <dbReference type="PROSITE" id="PS50002"/>
    </source>
</evidence>
<dbReference type="Gene3D" id="3.90.190.10">
    <property type="entry name" value="Protein tyrosine phosphatase superfamily"/>
    <property type="match status" value="1"/>
</dbReference>
<feature type="compositionally biased region" description="Basic and acidic residues" evidence="6">
    <location>
        <begin position="510"/>
        <end position="520"/>
    </location>
</feature>
<dbReference type="PANTHER" id="PTHR45961">
    <property type="entry name" value="IP21249P"/>
    <property type="match status" value="1"/>
</dbReference>